<sequence length="457" mass="53079">MNKLFVIIALSLMVLSCNKPAGELTSARNSAKMGFSDTKPYGMQLIKKGTFMMGAHMPNGMFPGREAPRQVTVESFYMDEAEITNDQYRQFVLWVRDSIAYRELINIGRNEYMIDDPNSESDSVRIRWSQRIRWNDRNEDVQEALSSLYYTGNDDLGHRQLNAARMVYRYEVFHYDQVSLPRNQFNYVTNSYPEGAYVTIDSTYFDENGHLVSKTINRKLTSRKDFYSTKMVNIYPDTLTWTRDIRFSYNDPKMKMYFSDPNYSDYPVVGVTWEQAQAFCHWRTKMYNENHKIKTEPYRLPTEAEWEFAAKGREKDAIYPWKGSKLVDERKNCYLANFKQARGNYVSDAAVTTKPVKSYNVVPNANGLYDMAGNVAEWTSTAYFGTSNIATADINPNFEYNAKADDPVHMKRKVVKGGSWKDVPYYLQSGARTYEYQNVGKPYIGFRCVRSYKGDIK</sequence>
<dbReference type="GO" id="GO:0120147">
    <property type="term" value="F:formylglycine-generating oxidase activity"/>
    <property type="evidence" value="ECO:0007669"/>
    <property type="project" value="TreeGrafter"/>
</dbReference>
<dbReference type="EMBL" id="VSSQ01000337">
    <property type="protein sequence ID" value="MPL91734.1"/>
    <property type="molecule type" value="Genomic_DNA"/>
</dbReference>
<dbReference type="InterPro" id="IPR005532">
    <property type="entry name" value="SUMF_dom"/>
</dbReference>
<feature type="domain" description="Sulfatase-modifying factor enzyme-like" evidence="1">
    <location>
        <begin position="43"/>
        <end position="450"/>
    </location>
</feature>
<name>A0A644VK02_9ZZZZ</name>
<dbReference type="InterPro" id="IPR016187">
    <property type="entry name" value="CTDL_fold"/>
</dbReference>
<dbReference type="PANTHER" id="PTHR23150">
    <property type="entry name" value="SULFATASE MODIFYING FACTOR 1, 2"/>
    <property type="match status" value="1"/>
</dbReference>
<dbReference type="AlphaFoldDB" id="A0A644VK02"/>
<comment type="caution">
    <text evidence="2">The sequence shown here is derived from an EMBL/GenBank/DDBJ whole genome shotgun (WGS) entry which is preliminary data.</text>
</comment>
<protein>
    <submittedName>
        <fullName evidence="2">Hercynine oxygenase</fullName>
        <ecNumber evidence="2">1.14.99.-</ecNumber>
    </submittedName>
</protein>
<accession>A0A644VK02</accession>
<dbReference type="InterPro" id="IPR042095">
    <property type="entry name" value="SUMF_sf"/>
</dbReference>
<dbReference type="InterPro" id="IPR051043">
    <property type="entry name" value="Sulfatase_Mod_Factor_Kinase"/>
</dbReference>
<dbReference type="SUPFAM" id="SSF56436">
    <property type="entry name" value="C-type lectin-like"/>
    <property type="match status" value="1"/>
</dbReference>
<evidence type="ECO:0000313" key="2">
    <source>
        <dbReference type="EMBL" id="MPL91734.1"/>
    </source>
</evidence>
<dbReference type="PROSITE" id="PS51257">
    <property type="entry name" value="PROKAR_LIPOPROTEIN"/>
    <property type="match status" value="1"/>
</dbReference>
<dbReference type="EC" id="1.14.99.-" evidence="2"/>
<gene>
    <name evidence="2" type="primary">egtB_12</name>
    <name evidence="2" type="ORF">SDC9_37811</name>
</gene>
<keyword evidence="2" id="KW-0560">Oxidoreductase</keyword>
<dbReference type="Pfam" id="PF03781">
    <property type="entry name" value="FGE-sulfatase"/>
    <property type="match status" value="1"/>
</dbReference>
<reference evidence="2" key="1">
    <citation type="submission" date="2019-08" db="EMBL/GenBank/DDBJ databases">
        <authorList>
            <person name="Kucharzyk K."/>
            <person name="Murdoch R.W."/>
            <person name="Higgins S."/>
            <person name="Loffler F."/>
        </authorList>
    </citation>
    <scope>NUCLEOTIDE SEQUENCE</scope>
</reference>
<proteinExistence type="predicted"/>
<dbReference type="PANTHER" id="PTHR23150:SF19">
    <property type="entry name" value="FORMYLGLYCINE-GENERATING ENZYME"/>
    <property type="match status" value="1"/>
</dbReference>
<evidence type="ECO:0000259" key="1">
    <source>
        <dbReference type="Pfam" id="PF03781"/>
    </source>
</evidence>
<dbReference type="Gene3D" id="3.90.1580.10">
    <property type="entry name" value="paralog of FGE (formylglycine-generating enzyme)"/>
    <property type="match status" value="2"/>
</dbReference>
<organism evidence="2">
    <name type="scientific">bioreactor metagenome</name>
    <dbReference type="NCBI Taxonomy" id="1076179"/>
    <lineage>
        <taxon>unclassified sequences</taxon>
        <taxon>metagenomes</taxon>
        <taxon>ecological metagenomes</taxon>
    </lineage>
</organism>